<name>A0AAJ7JE87_9HYME</name>
<evidence type="ECO:0000313" key="1">
    <source>
        <dbReference type="Proteomes" id="UP000694925"/>
    </source>
</evidence>
<proteinExistence type="predicted"/>
<protein>
    <submittedName>
        <fullName evidence="2">Uncharacterized protein LOC108631325</fullName>
    </submittedName>
</protein>
<organism evidence="1 2">
    <name type="scientific">Ceratina calcarata</name>
    <dbReference type="NCBI Taxonomy" id="156304"/>
    <lineage>
        <taxon>Eukaryota</taxon>
        <taxon>Metazoa</taxon>
        <taxon>Ecdysozoa</taxon>
        <taxon>Arthropoda</taxon>
        <taxon>Hexapoda</taxon>
        <taxon>Insecta</taxon>
        <taxon>Pterygota</taxon>
        <taxon>Neoptera</taxon>
        <taxon>Endopterygota</taxon>
        <taxon>Hymenoptera</taxon>
        <taxon>Apocrita</taxon>
        <taxon>Aculeata</taxon>
        <taxon>Apoidea</taxon>
        <taxon>Anthophila</taxon>
        <taxon>Apidae</taxon>
        <taxon>Ceratina</taxon>
        <taxon>Zadontomerus</taxon>
    </lineage>
</organism>
<sequence length="249" mass="28254">MSKTEKSCSQISFPIKKPGPPKIWNVVEIKKDKTMKFSIQEIPEDRYEEVVEHMCKYFIADEPTCNFMNGKDDPEFVDTFRILWRDLLNEGLSVGAFIDDPNGGKPILAAANMLTITSKDEKFDTNILKSKKAKDIMEAVLDLSKKANVFEKYGVDYYMNAFGLSVEPKYRGASLGAHLLNARTNIGREYKIPVTCTAFTSPISQKLAERCGFETLVEQDYDKIVDKNGKPIFRGIKVKDLKVMAKRLD</sequence>
<dbReference type="Proteomes" id="UP000694925">
    <property type="component" value="Unplaced"/>
</dbReference>
<dbReference type="GeneID" id="108631325"/>
<dbReference type="KEGG" id="ccal:108631325"/>
<dbReference type="GO" id="GO:0008080">
    <property type="term" value="F:N-acetyltransferase activity"/>
    <property type="evidence" value="ECO:0007669"/>
    <property type="project" value="TreeGrafter"/>
</dbReference>
<reference evidence="2" key="1">
    <citation type="submission" date="2025-08" db="UniProtKB">
        <authorList>
            <consortium name="RefSeq"/>
        </authorList>
    </citation>
    <scope>IDENTIFICATION</scope>
    <source>
        <tissue evidence="2">Whole body</tissue>
    </source>
</reference>
<evidence type="ECO:0000313" key="2">
    <source>
        <dbReference type="RefSeq" id="XP_017890655.1"/>
    </source>
</evidence>
<dbReference type="PANTHER" id="PTHR20905">
    <property type="entry name" value="N-ACETYLTRANSFERASE-RELATED"/>
    <property type="match status" value="1"/>
</dbReference>
<dbReference type="Gene3D" id="3.40.630.30">
    <property type="match status" value="1"/>
</dbReference>
<gene>
    <name evidence="2" type="primary">LOC108631325</name>
</gene>
<dbReference type="PANTHER" id="PTHR20905:SF32">
    <property type="entry name" value="ARYLALKYLAMINE N-ACETYLTRANSFERASE-LIKE 7, ISOFORM A"/>
    <property type="match status" value="1"/>
</dbReference>
<accession>A0AAJ7JE87</accession>
<dbReference type="RefSeq" id="XP_017890655.1">
    <property type="nucleotide sequence ID" value="XM_018035166.2"/>
</dbReference>
<keyword evidence="1" id="KW-1185">Reference proteome</keyword>
<dbReference type="AlphaFoldDB" id="A0AAJ7JE87"/>
<dbReference type="SUPFAM" id="SSF55729">
    <property type="entry name" value="Acyl-CoA N-acyltransferases (Nat)"/>
    <property type="match status" value="1"/>
</dbReference>
<dbReference type="InterPro" id="IPR016181">
    <property type="entry name" value="Acyl_CoA_acyltransferase"/>
</dbReference>